<dbReference type="EMBL" id="JAFBER010000004">
    <property type="protein sequence ID" value="MBM7644799.1"/>
    <property type="molecule type" value="Genomic_DNA"/>
</dbReference>
<sequence length="285" mass="31745">MIKDFFVKKKKYVTVPSQKAKQEVPEGIMKKCPQCKKIMYAKELKKNLYICQSCGYHYPLTAYERVEILFDKGSFEEFDREMISENPLDFSGYLEKLDKDREKTGLNEAVVTGKGKINGYSTVVAVMDSRFRMGSMGSVVGEKIARSIERAMELNLPVIIFTASGGARMQEGMLSLMQMAKTSAVLKQFSDDGGLFITVMTHPTTGGVTASFASLGDYNFAEPGALIGFAGRRVIEQTIREELPEDFQTAEFLLKHGQLDKVIPRDELKETLSTVLSIHTGGGEK</sequence>
<name>A0ABS2PXN6_9BACL</name>
<evidence type="ECO:0000256" key="10">
    <source>
        <dbReference type="ARBA" id="ARBA00023098"/>
    </source>
</evidence>
<dbReference type="PANTHER" id="PTHR42995:SF5">
    <property type="entry name" value="ACETYL-COENZYME A CARBOXYLASE CARBOXYL TRANSFERASE SUBUNIT BETA, CHLOROPLASTIC"/>
    <property type="match status" value="1"/>
</dbReference>
<evidence type="ECO:0000256" key="9">
    <source>
        <dbReference type="ARBA" id="ARBA00022840"/>
    </source>
</evidence>
<keyword evidence="3 13" id="KW-0808">Transferase</keyword>
<keyword evidence="4 13" id="KW-0479">Metal-binding</keyword>
<dbReference type="InterPro" id="IPR041010">
    <property type="entry name" value="Znf-ACC"/>
</dbReference>
<comment type="caution">
    <text evidence="15">The sequence shown here is derived from an EMBL/GenBank/DDBJ whole genome shotgun (WGS) entry which is preliminary data.</text>
</comment>
<feature type="binding site" evidence="13">
    <location>
        <position position="35"/>
    </location>
    <ligand>
        <name>Zn(2+)</name>
        <dbReference type="ChEBI" id="CHEBI:29105"/>
    </ligand>
</feature>
<feature type="binding site" evidence="13">
    <location>
        <position position="54"/>
    </location>
    <ligand>
        <name>Zn(2+)</name>
        <dbReference type="ChEBI" id="CHEBI:29105"/>
    </ligand>
</feature>
<evidence type="ECO:0000256" key="5">
    <source>
        <dbReference type="ARBA" id="ARBA00022741"/>
    </source>
</evidence>
<keyword evidence="13" id="KW-0963">Cytoplasm</keyword>
<feature type="binding site" evidence="13">
    <location>
        <position position="32"/>
    </location>
    <ligand>
        <name>Zn(2+)</name>
        <dbReference type="ChEBI" id="CHEBI:29105"/>
    </ligand>
</feature>
<gene>
    <name evidence="13" type="primary">accD</name>
    <name evidence="15" type="ORF">JOD45_001006</name>
</gene>
<comment type="similarity">
    <text evidence="13">Belongs to the AccD/PCCB family.</text>
</comment>
<evidence type="ECO:0000256" key="8">
    <source>
        <dbReference type="ARBA" id="ARBA00022833"/>
    </source>
</evidence>
<dbReference type="SUPFAM" id="SSF52096">
    <property type="entry name" value="ClpP/crotonase"/>
    <property type="match status" value="1"/>
</dbReference>
<feature type="domain" description="CoA carboxyltransferase N-terminal" evidence="14">
    <location>
        <begin position="28"/>
        <end position="285"/>
    </location>
</feature>
<evidence type="ECO:0000256" key="7">
    <source>
        <dbReference type="ARBA" id="ARBA00022832"/>
    </source>
</evidence>
<dbReference type="NCBIfam" id="TIGR00515">
    <property type="entry name" value="accD"/>
    <property type="match status" value="1"/>
</dbReference>
<dbReference type="PRINTS" id="PR01070">
    <property type="entry name" value="ACCCTRFRASEB"/>
</dbReference>
<dbReference type="Pfam" id="PF01039">
    <property type="entry name" value="Carboxyl_trans"/>
    <property type="match status" value="1"/>
</dbReference>
<keyword evidence="11 13" id="KW-0275">Fatty acid biosynthesis</keyword>
<keyword evidence="7 13" id="KW-0276">Fatty acid metabolism</keyword>
<feature type="zinc finger region" description="C4-type" evidence="13">
    <location>
        <begin position="32"/>
        <end position="54"/>
    </location>
</feature>
<dbReference type="Proteomes" id="UP000808914">
    <property type="component" value="Unassembled WGS sequence"/>
</dbReference>
<keyword evidence="5 13" id="KW-0547">Nucleotide-binding</keyword>
<evidence type="ECO:0000256" key="6">
    <source>
        <dbReference type="ARBA" id="ARBA00022771"/>
    </source>
</evidence>
<evidence type="ECO:0000256" key="12">
    <source>
        <dbReference type="ARBA" id="ARBA00025280"/>
    </source>
</evidence>
<dbReference type="PROSITE" id="PS50980">
    <property type="entry name" value="COA_CT_NTER"/>
    <property type="match status" value="1"/>
</dbReference>
<comment type="cofactor">
    <cofactor evidence="13">
        <name>Zn(2+)</name>
        <dbReference type="ChEBI" id="CHEBI:29105"/>
    </cofactor>
    <text evidence="13">Binds 1 zinc ion per subunit.</text>
</comment>
<dbReference type="EC" id="2.1.3.15" evidence="13"/>
<evidence type="ECO:0000256" key="3">
    <source>
        <dbReference type="ARBA" id="ARBA00022679"/>
    </source>
</evidence>
<evidence type="ECO:0000313" key="15">
    <source>
        <dbReference type="EMBL" id="MBM7644799.1"/>
    </source>
</evidence>
<proteinExistence type="inferred from homology"/>
<dbReference type="RefSeq" id="WP_205002753.1">
    <property type="nucleotide sequence ID" value="NZ_JAFBER010000004.1"/>
</dbReference>
<keyword evidence="8 13" id="KW-0862">Zinc</keyword>
<comment type="subcellular location">
    <subcellularLocation>
        <location evidence="1 13">Cytoplasm</location>
    </subcellularLocation>
</comment>
<evidence type="ECO:0000313" key="16">
    <source>
        <dbReference type="Proteomes" id="UP000808914"/>
    </source>
</evidence>
<organism evidence="15 16">
    <name type="scientific">Scopulibacillus daqui</name>
    <dbReference type="NCBI Taxonomy" id="1469162"/>
    <lineage>
        <taxon>Bacteria</taxon>
        <taxon>Bacillati</taxon>
        <taxon>Bacillota</taxon>
        <taxon>Bacilli</taxon>
        <taxon>Bacillales</taxon>
        <taxon>Sporolactobacillaceae</taxon>
        <taxon>Scopulibacillus</taxon>
    </lineage>
</organism>
<keyword evidence="15" id="KW-0436">Ligase</keyword>
<dbReference type="InterPro" id="IPR034733">
    <property type="entry name" value="AcCoA_carboxyl_beta"/>
</dbReference>
<comment type="function">
    <text evidence="12 13">Component of the acetyl coenzyme A carboxylase (ACC) complex. Biotin carboxylase (BC) catalyzes the carboxylation of biotin on its carrier protein (BCCP) and then the CO(2) group is transferred by the transcarboxylase to acetyl-CoA to form malonyl-CoA.</text>
</comment>
<feature type="binding site" evidence="13">
    <location>
        <position position="51"/>
    </location>
    <ligand>
        <name>Zn(2+)</name>
        <dbReference type="ChEBI" id="CHEBI:29105"/>
    </ligand>
</feature>
<reference evidence="15 16" key="1">
    <citation type="submission" date="2021-01" db="EMBL/GenBank/DDBJ databases">
        <title>Genomic Encyclopedia of Type Strains, Phase IV (KMG-IV): sequencing the most valuable type-strain genomes for metagenomic binning, comparative biology and taxonomic classification.</title>
        <authorList>
            <person name="Goeker M."/>
        </authorList>
    </citation>
    <scope>NUCLEOTIDE SEQUENCE [LARGE SCALE GENOMIC DNA]</scope>
    <source>
        <strain evidence="15 16">DSM 28236</strain>
    </source>
</reference>
<evidence type="ECO:0000256" key="1">
    <source>
        <dbReference type="ARBA" id="ARBA00004496"/>
    </source>
</evidence>
<accession>A0ABS2PXN6</accession>
<dbReference type="InterPro" id="IPR011762">
    <property type="entry name" value="COA_CT_N"/>
</dbReference>
<evidence type="ECO:0000256" key="11">
    <source>
        <dbReference type="ARBA" id="ARBA00023160"/>
    </source>
</evidence>
<dbReference type="HAMAP" id="MF_01395">
    <property type="entry name" value="AcetylCoA_CT_beta"/>
    <property type="match status" value="1"/>
</dbReference>
<evidence type="ECO:0000256" key="13">
    <source>
        <dbReference type="HAMAP-Rule" id="MF_01395"/>
    </source>
</evidence>
<comment type="subunit">
    <text evidence="13">Acetyl-CoA carboxylase is a heterohexamer composed of biotin carboxyl carrier protein (AccB), biotin carboxylase (AccC) and two subunits each of ACCase subunit alpha (AccA) and ACCase subunit beta (AccD).</text>
</comment>
<dbReference type="InterPro" id="IPR000438">
    <property type="entry name" value="Acetyl_CoA_COase_Trfase_b_su"/>
</dbReference>
<keyword evidence="6 13" id="KW-0863">Zinc-finger</keyword>
<dbReference type="GO" id="GO:0016740">
    <property type="term" value="F:transferase activity"/>
    <property type="evidence" value="ECO:0007669"/>
    <property type="project" value="UniProtKB-KW"/>
</dbReference>
<keyword evidence="2 13" id="KW-0444">Lipid biosynthesis</keyword>
<dbReference type="InterPro" id="IPR029045">
    <property type="entry name" value="ClpP/crotonase-like_dom_sf"/>
</dbReference>
<evidence type="ECO:0000259" key="14">
    <source>
        <dbReference type="PROSITE" id="PS50980"/>
    </source>
</evidence>
<dbReference type="GO" id="GO:0003989">
    <property type="term" value="F:acetyl-CoA carboxylase activity"/>
    <property type="evidence" value="ECO:0007669"/>
    <property type="project" value="UniProtKB-EC"/>
</dbReference>
<keyword evidence="9 13" id="KW-0067">ATP-binding</keyword>
<keyword evidence="10 13" id="KW-0443">Lipid metabolism</keyword>
<protein>
    <recommendedName>
        <fullName evidence="13">Acetyl-coenzyme A carboxylase carboxyl transferase subunit beta</fullName>
        <shortName evidence="13">ACCase subunit beta</shortName>
        <shortName evidence="13">Acetyl-CoA carboxylase carboxyltransferase subunit beta</shortName>
        <ecNumber evidence="13">2.1.3.15</ecNumber>
    </recommendedName>
</protein>
<comment type="catalytic activity">
    <reaction evidence="13">
        <text>N(6)-carboxybiotinyl-L-lysyl-[protein] + acetyl-CoA = N(6)-biotinyl-L-lysyl-[protein] + malonyl-CoA</text>
        <dbReference type="Rhea" id="RHEA:54728"/>
        <dbReference type="Rhea" id="RHEA-COMP:10505"/>
        <dbReference type="Rhea" id="RHEA-COMP:10506"/>
        <dbReference type="ChEBI" id="CHEBI:57288"/>
        <dbReference type="ChEBI" id="CHEBI:57384"/>
        <dbReference type="ChEBI" id="CHEBI:83144"/>
        <dbReference type="ChEBI" id="CHEBI:83145"/>
        <dbReference type="EC" id="2.1.3.15"/>
    </reaction>
</comment>
<dbReference type="Pfam" id="PF17848">
    <property type="entry name" value="Zn_ribbon_ACC"/>
    <property type="match status" value="1"/>
</dbReference>
<comment type="pathway">
    <text evidence="13">Lipid metabolism; malonyl-CoA biosynthesis; malonyl-CoA from acetyl-CoA: step 1/1.</text>
</comment>
<dbReference type="Gene3D" id="3.90.226.10">
    <property type="entry name" value="2-enoyl-CoA Hydratase, Chain A, domain 1"/>
    <property type="match status" value="1"/>
</dbReference>
<evidence type="ECO:0000256" key="4">
    <source>
        <dbReference type="ARBA" id="ARBA00022723"/>
    </source>
</evidence>
<dbReference type="PANTHER" id="PTHR42995">
    <property type="entry name" value="ACETYL-COENZYME A CARBOXYLASE CARBOXYL TRANSFERASE SUBUNIT BETA, CHLOROPLASTIC"/>
    <property type="match status" value="1"/>
</dbReference>
<keyword evidence="16" id="KW-1185">Reference proteome</keyword>
<evidence type="ECO:0000256" key="2">
    <source>
        <dbReference type="ARBA" id="ARBA00022516"/>
    </source>
</evidence>